<comment type="subcellular location">
    <subcellularLocation>
        <location evidence="1">Nucleus</location>
    </subcellularLocation>
</comment>
<keyword evidence="6" id="KW-0832">Ubl conjugation</keyword>
<evidence type="ECO:0000259" key="14">
    <source>
        <dbReference type="PROSITE" id="PS50105"/>
    </source>
</evidence>
<dbReference type="GO" id="GO:0005634">
    <property type="term" value="C:nucleus"/>
    <property type="evidence" value="ECO:0007669"/>
    <property type="project" value="UniProtKB-SubCell"/>
</dbReference>
<evidence type="ECO:0000256" key="11">
    <source>
        <dbReference type="ARBA" id="ARBA00023242"/>
    </source>
</evidence>
<feature type="compositionally biased region" description="Basic and acidic residues" evidence="13">
    <location>
        <begin position="53"/>
        <end position="62"/>
    </location>
</feature>
<keyword evidence="9" id="KW-0010">Activator</keyword>
<dbReference type="SUPFAM" id="SSF49417">
    <property type="entry name" value="p53-like transcription factors"/>
    <property type="match status" value="1"/>
</dbReference>
<feature type="binding site" evidence="12">
    <location>
        <position position="323"/>
    </location>
    <ligand>
        <name>Zn(2+)</name>
        <dbReference type="ChEBI" id="CHEBI:29105"/>
    </ligand>
</feature>
<dbReference type="AlphaFoldDB" id="A0A0D2X0F0"/>
<dbReference type="InterPro" id="IPR001660">
    <property type="entry name" value="SAM"/>
</dbReference>
<dbReference type="InterPro" id="IPR011615">
    <property type="entry name" value="p53_DNA-bd"/>
</dbReference>
<feature type="compositionally biased region" description="Low complexity" evidence="13">
    <location>
        <begin position="410"/>
        <end position="421"/>
    </location>
</feature>
<feature type="region of interest" description="Disordered" evidence="13">
    <location>
        <begin position="363"/>
        <end position="382"/>
    </location>
</feature>
<dbReference type="InterPro" id="IPR008967">
    <property type="entry name" value="p53-like_TF_DNA-bd_sf"/>
</dbReference>
<evidence type="ECO:0000256" key="6">
    <source>
        <dbReference type="ARBA" id="ARBA00022843"/>
    </source>
</evidence>
<dbReference type="Pfam" id="PF00536">
    <property type="entry name" value="SAM_1"/>
    <property type="match status" value="1"/>
</dbReference>
<dbReference type="GO" id="GO:0000978">
    <property type="term" value="F:RNA polymerase II cis-regulatory region sequence-specific DNA binding"/>
    <property type="evidence" value="ECO:0007669"/>
    <property type="project" value="TreeGrafter"/>
</dbReference>
<dbReference type="OrthoDB" id="5915660at2759"/>
<evidence type="ECO:0000313" key="16">
    <source>
        <dbReference type="Proteomes" id="UP000008743"/>
    </source>
</evidence>
<evidence type="ECO:0000256" key="13">
    <source>
        <dbReference type="SAM" id="MobiDB-lite"/>
    </source>
</evidence>
<evidence type="ECO:0000256" key="9">
    <source>
        <dbReference type="ARBA" id="ARBA00023159"/>
    </source>
</evidence>
<feature type="region of interest" description="Disordered" evidence="13">
    <location>
        <begin position="574"/>
        <end position="607"/>
    </location>
</feature>
<organism evidence="15 16">
    <name type="scientific">Capsaspora owczarzaki (strain ATCC 30864)</name>
    <dbReference type="NCBI Taxonomy" id="595528"/>
    <lineage>
        <taxon>Eukaryota</taxon>
        <taxon>Filasterea</taxon>
        <taxon>Capsaspora</taxon>
    </lineage>
</organism>
<keyword evidence="11" id="KW-0539">Nucleus</keyword>
<dbReference type="Pfam" id="PF07710">
    <property type="entry name" value="P53_tetramer"/>
    <property type="match status" value="1"/>
</dbReference>
<evidence type="ECO:0000256" key="10">
    <source>
        <dbReference type="ARBA" id="ARBA00023163"/>
    </source>
</evidence>
<dbReference type="SUPFAM" id="SSF47769">
    <property type="entry name" value="SAM/Pointed domain"/>
    <property type="match status" value="1"/>
</dbReference>
<dbReference type="InterPro" id="IPR013761">
    <property type="entry name" value="SAM/pointed_sf"/>
</dbReference>
<reference evidence="16" key="1">
    <citation type="submission" date="2011-02" db="EMBL/GenBank/DDBJ databases">
        <title>The Genome Sequence of Capsaspora owczarzaki ATCC 30864.</title>
        <authorList>
            <person name="Russ C."/>
            <person name="Cuomo C."/>
            <person name="Burger G."/>
            <person name="Gray M.W."/>
            <person name="Holland P.W.H."/>
            <person name="King N."/>
            <person name="Lang F.B.F."/>
            <person name="Roger A.J."/>
            <person name="Ruiz-Trillo I."/>
            <person name="Young S.K."/>
            <person name="Zeng Q."/>
            <person name="Gargeya S."/>
            <person name="Alvarado L."/>
            <person name="Berlin A."/>
            <person name="Chapman S.B."/>
            <person name="Chen Z."/>
            <person name="Freedman E."/>
            <person name="Gellesch M."/>
            <person name="Goldberg J."/>
            <person name="Griggs A."/>
            <person name="Gujja S."/>
            <person name="Heilman E."/>
            <person name="Heiman D."/>
            <person name="Howarth C."/>
            <person name="Mehta T."/>
            <person name="Neiman D."/>
            <person name="Pearson M."/>
            <person name="Roberts A."/>
            <person name="Saif S."/>
            <person name="Shea T."/>
            <person name="Shenoy N."/>
            <person name="Sisk P."/>
            <person name="Stolte C."/>
            <person name="Sykes S."/>
            <person name="White J."/>
            <person name="Yandava C."/>
            <person name="Haas B."/>
            <person name="Nusbaum C."/>
            <person name="Birren B."/>
        </authorList>
    </citation>
    <scope>NUCLEOTIDE SEQUENCE</scope>
    <source>
        <strain evidence="16">ATCC 30864</strain>
    </source>
</reference>
<feature type="compositionally biased region" description="Low complexity" evidence="13">
    <location>
        <begin position="10"/>
        <end position="36"/>
    </location>
</feature>
<dbReference type="InterPro" id="IPR010991">
    <property type="entry name" value="p53_tetrameristn"/>
</dbReference>
<gene>
    <name evidence="15" type="ORF">CAOG_000511</name>
</gene>
<dbReference type="SUPFAM" id="SSF47719">
    <property type="entry name" value="p53 tetramerization domain"/>
    <property type="match status" value="1"/>
</dbReference>
<evidence type="ECO:0000313" key="15">
    <source>
        <dbReference type="EMBL" id="KJE88944.1"/>
    </source>
</evidence>
<protein>
    <recommendedName>
        <fullName evidence="14">SAM domain-containing protein</fullName>
    </recommendedName>
</protein>
<dbReference type="PANTHER" id="PTHR11447">
    <property type="entry name" value="CELLULAR TUMOR ANTIGEN P53"/>
    <property type="match status" value="1"/>
</dbReference>
<evidence type="ECO:0000256" key="3">
    <source>
        <dbReference type="ARBA" id="ARBA00022703"/>
    </source>
</evidence>
<dbReference type="RefSeq" id="XP_004365382.2">
    <property type="nucleotide sequence ID" value="XM_004365325.2"/>
</dbReference>
<keyword evidence="7" id="KW-0805">Transcription regulation</keyword>
<keyword evidence="8" id="KW-0238">DNA-binding</keyword>
<comment type="similarity">
    <text evidence="2">Belongs to the p53 family.</text>
</comment>
<evidence type="ECO:0000256" key="4">
    <source>
        <dbReference type="ARBA" id="ARBA00022723"/>
    </source>
</evidence>
<dbReference type="PROSITE" id="PS50105">
    <property type="entry name" value="SAM_DOMAIN"/>
    <property type="match status" value="1"/>
</dbReference>
<dbReference type="InterPro" id="IPR002117">
    <property type="entry name" value="p53_tumour_suppressor"/>
</dbReference>
<dbReference type="Proteomes" id="UP000008743">
    <property type="component" value="Unassembled WGS sequence"/>
</dbReference>
<feature type="region of interest" description="Disordered" evidence="13">
    <location>
        <begin position="86"/>
        <end position="120"/>
    </location>
</feature>
<feature type="binding site" evidence="12">
    <location>
        <position position="237"/>
    </location>
    <ligand>
        <name>Zn(2+)</name>
        <dbReference type="ChEBI" id="CHEBI:29105"/>
    </ligand>
</feature>
<evidence type="ECO:0000256" key="1">
    <source>
        <dbReference type="ARBA" id="ARBA00004123"/>
    </source>
</evidence>
<dbReference type="PANTHER" id="PTHR11447:SF16">
    <property type="entry name" value="P53 PROTEIN LONG FORM VARIANT 1"/>
    <property type="match status" value="1"/>
</dbReference>
<dbReference type="InParanoid" id="A0A0D2X0F0"/>
<dbReference type="eggNOG" id="ENOG502QQ48">
    <property type="taxonomic scope" value="Eukaryota"/>
</dbReference>
<dbReference type="Pfam" id="PF00870">
    <property type="entry name" value="P53"/>
    <property type="match status" value="1"/>
</dbReference>
<dbReference type="SMART" id="SM00454">
    <property type="entry name" value="SAM"/>
    <property type="match status" value="1"/>
</dbReference>
<keyword evidence="3" id="KW-0053">Apoptosis</keyword>
<evidence type="ECO:0000256" key="7">
    <source>
        <dbReference type="ARBA" id="ARBA00023015"/>
    </source>
</evidence>
<feature type="compositionally biased region" description="Basic and acidic residues" evidence="13">
    <location>
        <begin position="594"/>
        <end position="604"/>
    </location>
</feature>
<evidence type="ECO:0000256" key="2">
    <source>
        <dbReference type="ARBA" id="ARBA00006167"/>
    </source>
</evidence>
<keyword evidence="16" id="KW-1185">Reference proteome</keyword>
<feature type="domain" description="SAM" evidence="14">
    <location>
        <begin position="608"/>
        <end position="671"/>
    </location>
</feature>
<feature type="region of interest" description="Disordered" evidence="13">
    <location>
        <begin position="1"/>
        <end position="69"/>
    </location>
</feature>
<dbReference type="Gene3D" id="2.60.40.720">
    <property type="match status" value="1"/>
</dbReference>
<dbReference type="InterPro" id="IPR036674">
    <property type="entry name" value="p53_tetramer_sf"/>
</dbReference>
<accession>A0A0D2X0F0</accession>
<dbReference type="InterPro" id="IPR012346">
    <property type="entry name" value="p53/RUNT-type_TF_DNA-bd_sf"/>
</dbReference>
<dbReference type="EMBL" id="KE346360">
    <property type="protein sequence ID" value="KJE88944.1"/>
    <property type="molecule type" value="Genomic_DNA"/>
</dbReference>
<proteinExistence type="inferred from homology"/>
<dbReference type="GO" id="GO:0006915">
    <property type="term" value="P:apoptotic process"/>
    <property type="evidence" value="ECO:0007669"/>
    <property type="project" value="UniProtKB-KW"/>
</dbReference>
<dbReference type="PhylomeDB" id="A0A0D2X0F0"/>
<dbReference type="GO" id="GO:0000981">
    <property type="term" value="F:DNA-binding transcription factor activity, RNA polymerase II-specific"/>
    <property type="evidence" value="ECO:0007669"/>
    <property type="project" value="TreeGrafter"/>
</dbReference>
<evidence type="ECO:0000256" key="5">
    <source>
        <dbReference type="ARBA" id="ARBA00022833"/>
    </source>
</evidence>
<name>A0A0D2X0F0_CAPO3</name>
<comment type="cofactor">
    <cofactor evidence="12">
        <name>Zn(2+)</name>
        <dbReference type="ChEBI" id="CHEBI:29105"/>
    </cofactor>
    <text evidence="12">Binds 1 zinc ion per subunit.</text>
</comment>
<feature type="region of interest" description="Disordered" evidence="13">
    <location>
        <begin position="393"/>
        <end position="421"/>
    </location>
</feature>
<keyword evidence="10" id="KW-0804">Transcription</keyword>
<feature type="binding site" evidence="12">
    <location>
        <position position="234"/>
    </location>
    <ligand>
        <name>Zn(2+)</name>
        <dbReference type="ChEBI" id="CHEBI:29105"/>
    </ligand>
</feature>
<feature type="region of interest" description="Disordered" evidence="13">
    <location>
        <begin position="542"/>
        <end position="562"/>
    </location>
</feature>
<dbReference type="GO" id="GO:0051262">
    <property type="term" value="P:protein tetramerization"/>
    <property type="evidence" value="ECO:0007669"/>
    <property type="project" value="InterPro"/>
</dbReference>
<dbReference type="STRING" id="595528.A0A0D2X0F0"/>
<dbReference type="Gene3D" id="1.10.150.50">
    <property type="entry name" value="Transcription Factor, Ets-1"/>
    <property type="match status" value="1"/>
</dbReference>
<keyword evidence="5 12" id="KW-0862">Zinc</keyword>
<sequence>MDMVRLTRGQSFQQQQQQQKSASQQNASGDGAAAAGAGAGAGAGAAAGADADADSKGSHDPADLNSTLLLGDSQFGETTGTSLLNMSGLRGFNTPSSSSSHHSHHSHHSNSSNSSFLGRPRTLPVQKPLSILQGSAPEPFVEPLTIGEPIYASPNSLGEAGFLLSVDVSNARHSAISSAYSYSEALGTLFTNFDVGVPFVFRVAKPPPTVHPLHIRATLRYKQMQFMKEPVRRCPLHLSIDSDLHLLRACDQDTVYSVDYHGRASIAVPFTPTMQPLVPVLINTLKDAHVPLVTRHPSSTHGEASRSNPYVCWSMTWFLKFMCYTSCTGGMNRRATEIVFTLEDSQGLIYGAQALDFRTCASPSRDRKQLEKSPPPIPVGSIIPPEVVTAHQGSALADPGTTASTPTRRSAQPVVPSPVVAASPTPAPGLLSSGRKAGAIPVTGVTPRPLVVIPAASSAQTAPTAPAAAIAAPSPALTEAHAAPTTLLRDRSITAIAKRRHADDDDEIFTISIRGRDNFVLVSKIVEGLNALAQRTSAAVASKLERTTTPPVVEDDPSAPPALSALDTLAQAAAGHVRAPDEAAPATHERKRARLADDDTKAGRATEASGESISTWLGSFGLKQYAVNFAKNGYTNTPQILNLCEDDLKSIVRVKAHRVRIAAAIDELADAQAEPTSTPPMSSDGDVTVVRMTIRRTTSSTAK</sequence>
<keyword evidence="4 12" id="KW-0479">Metal-binding</keyword>
<dbReference type="GO" id="GO:0046872">
    <property type="term" value="F:metal ion binding"/>
    <property type="evidence" value="ECO:0007669"/>
    <property type="project" value="UniProtKB-KW"/>
</dbReference>
<evidence type="ECO:0000256" key="12">
    <source>
        <dbReference type="PIRSR" id="PIRSR602117-1"/>
    </source>
</evidence>
<feature type="binding site" evidence="12">
    <location>
        <position position="327"/>
    </location>
    <ligand>
        <name>Zn(2+)</name>
        <dbReference type="ChEBI" id="CHEBI:29105"/>
    </ligand>
</feature>
<evidence type="ECO:0000256" key="8">
    <source>
        <dbReference type="ARBA" id="ARBA00023125"/>
    </source>
</evidence>